<accession>A0A1V4JCS5</accession>
<dbReference type="AlphaFoldDB" id="A0A1V4JCS5"/>
<dbReference type="EMBL" id="LSYS01008051">
    <property type="protein sequence ID" value="OPJ69899.1"/>
    <property type="molecule type" value="Genomic_DNA"/>
</dbReference>
<sequence>MASSCRGPRHYGGSLEGLKGSSCYHLGSGEQVANSLDSLDLENTHLDFASIVEDPETPALLPGPPSPAGGLLLAASGGANMAVGDMSSMLSSLAGESHFLNSLS</sequence>
<gene>
    <name evidence="1" type="ORF">AV530_017534</name>
</gene>
<dbReference type="OrthoDB" id="3214149at2759"/>
<proteinExistence type="predicted"/>
<keyword evidence="2" id="KW-1185">Reference proteome</keyword>
<evidence type="ECO:0000313" key="2">
    <source>
        <dbReference type="Proteomes" id="UP000190648"/>
    </source>
</evidence>
<organism evidence="1 2">
    <name type="scientific">Patagioenas fasciata monilis</name>
    <dbReference type="NCBI Taxonomy" id="372326"/>
    <lineage>
        <taxon>Eukaryota</taxon>
        <taxon>Metazoa</taxon>
        <taxon>Chordata</taxon>
        <taxon>Craniata</taxon>
        <taxon>Vertebrata</taxon>
        <taxon>Euteleostomi</taxon>
        <taxon>Archelosauria</taxon>
        <taxon>Archosauria</taxon>
        <taxon>Dinosauria</taxon>
        <taxon>Saurischia</taxon>
        <taxon>Theropoda</taxon>
        <taxon>Coelurosauria</taxon>
        <taxon>Aves</taxon>
        <taxon>Neognathae</taxon>
        <taxon>Neoaves</taxon>
        <taxon>Columbimorphae</taxon>
        <taxon>Columbiformes</taxon>
        <taxon>Columbidae</taxon>
        <taxon>Patagioenas</taxon>
    </lineage>
</organism>
<protein>
    <submittedName>
        <fullName evidence="1">Uncharacterized protein</fullName>
    </submittedName>
</protein>
<comment type="caution">
    <text evidence="1">The sequence shown here is derived from an EMBL/GenBank/DDBJ whole genome shotgun (WGS) entry which is preliminary data.</text>
</comment>
<name>A0A1V4JCS5_PATFA</name>
<dbReference type="Proteomes" id="UP000190648">
    <property type="component" value="Unassembled WGS sequence"/>
</dbReference>
<evidence type="ECO:0000313" key="1">
    <source>
        <dbReference type="EMBL" id="OPJ69899.1"/>
    </source>
</evidence>
<reference evidence="1 2" key="1">
    <citation type="submission" date="2016-02" db="EMBL/GenBank/DDBJ databases">
        <title>Band-tailed pigeon sequencing and assembly.</title>
        <authorList>
            <person name="Soares A.E."/>
            <person name="Novak B.J."/>
            <person name="Rice E.S."/>
            <person name="O'Connell B."/>
            <person name="Chang D."/>
            <person name="Weber S."/>
            <person name="Shapiro B."/>
        </authorList>
    </citation>
    <scope>NUCLEOTIDE SEQUENCE [LARGE SCALE GENOMIC DNA]</scope>
    <source>
        <strain evidence="1">BTP2013</strain>
        <tissue evidence="1">Blood</tissue>
    </source>
</reference>